<keyword evidence="3" id="KW-1185">Reference proteome</keyword>
<feature type="region of interest" description="Disordered" evidence="1">
    <location>
        <begin position="1"/>
        <end position="20"/>
    </location>
</feature>
<dbReference type="EMBL" id="JAACJK010000057">
    <property type="protein sequence ID" value="KAF5336935.1"/>
    <property type="molecule type" value="Genomic_DNA"/>
</dbReference>
<dbReference type="AlphaFoldDB" id="A0A8H5C895"/>
<feature type="region of interest" description="Disordered" evidence="1">
    <location>
        <begin position="95"/>
        <end position="227"/>
    </location>
</feature>
<comment type="caution">
    <text evidence="2">The sequence shown here is derived from an EMBL/GenBank/DDBJ whole genome shotgun (WGS) entry which is preliminary data.</text>
</comment>
<evidence type="ECO:0000256" key="1">
    <source>
        <dbReference type="SAM" id="MobiDB-lite"/>
    </source>
</evidence>
<gene>
    <name evidence="2" type="ORF">D9611_003200</name>
</gene>
<evidence type="ECO:0000313" key="3">
    <source>
        <dbReference type="Proteomes" id="UP000541558"/>
    </source>
</evidence>
<dbReference type="Proteomes" id="UP000541558">
    <property type="component" value="Unassembled WGS sequence"/>
</dbReference>
<organism evidence="2 3">
    <name type="scientific">Ephemerocybe angulata</name>
    <dbReference type="NCBI Taxonomy" id="980116"/>
    <lineage>
        <taxon>Eukaryota</taxon>
        <taxon>Fungi</taxon>
        <taxon>Dikarya</taxon>
        <taxon>Basidiomycota</taxon>
        <taxon>Agaricomycotina</taxon>
        <taxon>Agaricomycetes</taxon>
        <taxon>Agaricomycetidae</taxon>
        <taxon>Agaricales</taxon>
        <taxon>Agaricineae</taxon>
        <taxon>Psathyrellaceae</taxon>
        <taxon>Ephemerocybe</taxon>
    </lineage>
</organism>
<feature type="compositionally biased region" description="Basic and acidic residues" evidence="1">
    <location>
        <begin position="216"/>
        <end position="227"/>
    </location>
</feature>
<reference evidence="2 3" key="1">
    <citation type="journal article" date="2020" name="ISME J.">
        <title>Uncovering the hidden diversity of litter-decomposition mechanisms in mushroom-forming fungi.</title>
        <authorList>
            <person name="Floudas D."/>
            <person name="Bentzer J."/>
            <person name="Ahren D."/>
            <person name="Johansson T."/>
            <person name="Persson P."/>
            <person name="Tunlid A."/>
        </authorList>
    </citation>
    <scope>NUCLEOTIDE SEQUENCE [LARGE SCALE GENOMIC DNA]</scope>
    <source>
        <strain evidence="2 3">CBS 175.51</strain>
    </source>
</reference>
<sequence>MNSVLSQRISQQDPSSSQMSLTGDLRHVLATAHAVLDQPPPPSLREILTAYRSKGDGDREMLLAMLNAKTAEDQRLSSVASLQRSLLELYQNTSEARSRSLNSPYPHGEYPASAPYPDQRLSPSSRKARSRSRSPSRMPGQPPYMAPRDSSMPEPSRKRQRSSRSPHSSHNGAYEPSHPAEQFPPSPYSSSDRSDSAEYSPRSRASMAIGSLLSDGPRRDVNGDATH</sequence>
<protein>
    <submittedName>
        <fullName evidence="2">Uncharacterized protein</fullName>
    </submittedName>
</protein>
<proteinExistence type="predicted"/>
<evidence type="ECO:0000313" key="2">
    <source>
        <dbReference type="EMBL" id="KAF5336935.1"/>
    </source>
</evidence>
<accession>A0A8H5C895</accession>
<dbReference type="OrthoDB" id="2537258at2759"/>
<name>A0A8H5C895_9AGAR</name>